<keyword evidence="7 8" id="KW-0472">Membrane</keyword>
<feature type="transmembrane region" description="Helical" evidence="8">
    <location>
        <begin position="213"/>
        <end position="232"/>
    </location>
</feature>
<gene>
    <name evidence="9" type="ORF">VVD49_15830</name>
</gene>
<evidence type="ECO:0000313" key="10">
    <source>
        <dbReference type="Proteomes" id="UP001331561"/>
    </source>
</evidence>
<feature type="transmembrane region" description="Helical" evidence="8">
    <location>
        <begin position="296"/>
        <end position="316"/>
    </location>
</feature>
<feature type="transmembrane region" description="Helical" evidence="8">
    <location>
        <begin position="47"/>
        <end position="69"/>
    </location>
</feature>
<accession>A0ABU6K6F2</accession>
<dbReference type="PANTHER" id="PTHR33908:SF3">
    <property type="entry name" value="UNDECAPRENYL PHOSPHATE-ALPHA-4-AMINO-4-DEOXY-L-ARABINOSE ARABINOSYL TRANSFERASE"/>
    <property type="match status" value="1"/>
</dbReference>
<keyword evidence="2" id="KW-1003">Cell membrane</keyword>
<sequence length="521" mass="57443">MTSSTPDLPAGRVSRLPVFALGLAILAIGIVLRILPIGREGFWYDEMFAASYTNLSVIQTFIAVLRFEIHPPLFYMQLTAWSGLGHSDTWLMLNSVTWSSVTLISIAVFAGRRFGRQAGLAAMAVCAFLGSEIYFAGELRQYAMLCAVATLTWAAAEHFLANRSFKGALPLGIALFPMAAMHSAASLIMLSGLVLYLFPYASLLNKTRQRTELWRWLRISVLAGVAMLPWLINANFRSISHTHNASLADGAHTVGGWILGYGDAFMSPTPYAVVAIALGAALLVSAWAVREVRRLAVCMVFWPLFFGMVLSIAIRPIWLDRVFAFCAPFAAIVLGAALVQLFEKCRQPAARTLLSVILAACAIGCAWAAWQQAIEPRKTQYRELAADIIAHKADGEFVYVPDNIIYWGVARYLVGPEWGSMLEVQDPERADSSEAWRKIYARLGTQKLNWLGLLPRTRQVDSPAGPLIIGWSPVPAMQTAKRFWLVGNNGLNPADLISCPQHLVSTRKYTGLQLHHVTCMR</sequence>
<evidence type="ECO:0000256" key="2">
    <source>
        <dbReference type="ARBA" id="ARBA00022475"/>
    </source>
</evidence>
<evidence type="ECO:0000313" key="9">
    <source>
        <dbReference type="EMBL" id="MEC5387199.1"/>
    </source>
</evidence>
<reference evidence="9 10" key="1">
    <citation type="submission" date="2024-01" db="EMBL/GenBank/DDBJ databases">
        <title>Uliginosibacterium soil sp. nov.</title>
        <authorList>
            <person name="Lv Y."/>
        </authorList>
    </citation>
    <scope>NUCLEOTIDE SEQUENCE [LARGE SCALE GENOMIC DNA]</scope>
    <source>
        <strain evidence="9 10">H3</strain>
    </source>
</reference>
<evidence type="ECO:0008006" key="11">
    <source>
        <dbReference type="Google" id="ProtNLM"/>
    </source>
</evidence>
<feature type="transmembrane region" description="Helical" evidence="8">
    <location>
        <begin position="322"/>
        <end position="342"/>
    </location>
</feature>
<dbReference type="InterPro" id="IPR050297">
    <property type="entry name" value="LipidA_mod_glycosyltrf_83"/>
</dbReference>
<evidence type="ECO:0000256" key="1">
    <source>
        <dbReference type="ARBA" id="ARBA00004651"/>
    </source>
</evidence>
<feature type="transmembrane region" description="Helical" evidence="8">
    <location>
        <begin position="268"/>
        <end position="289"/>
    </location>
</feature>
<evidence type="ECO:0000256" key="6">
    <source>
        <dbReference type="ARBA" id="ARBA00022989"/>
    </source>
</evidence>
<dbReference type="PANTHER" id="PTHR33908">
    <property type="entry name" value="MANNOSYLTRANSFERASE YKCB-RELATED"/>
    <property type="match status" value="1"/>
</dbReference>
<proteinExistence type="predicted"/>
<name>A0ABU6K6F2_9RHOO</name>
<keyword evidence="10" id="KW-1185">Reference proteome</keyword>
<comment type="caution">
    <text evidence="9">The sequence shown here is derived from an EMBL/GenBank/DDBJ whole genome shotgun (WGS) entry which is preliminary data.</text>
</comment>
<feature type="transmembrane region" description="Helical" evidence="8">
    <location>
        <begin position="89"/>
        <end position="111"/>
    </location>
</feature>
<evidence type="ECO:0000256" key="5">
    <source>
        <dbReference type="ARBA" id="ARBA00022692"/>
    </source>
</evidence>
<comment type="subcellular location">
    <subcellularLocation>
        <location evidence="1">Cell membrane</location>
        <topology evidence="1">Multi-pass membrane protein</topology>
    </subcellularLocation>
</comment>
<evidence type="ECO:0000256" key="3">
    <source>
        <dbReference type="ARBA" id="ARBA00022676"/>
    </source>
</evidence>
<keyword evidence="4" id="KW-0808">Transferase</keyword>
<dbReference type="Proteomes" id="UP001331561">
    <property type="component" value="Unassembled WGS sequence"/>
</dbReference>
<evidence type="ECO:0000256" key="8">
    <source>
        <dbReference type="SAM" id="Phobius"/>
    </source>
</evidence>
<feature type="transmembrane region" description="Helical" evidence="8">
    <location>
        <begin position="16"/>
        <end position="35"/>
    </location>
</feature>
<protein>
    <recommendedName>
        <fullName evidence="11">Glycosyltransferase RgtA/B/C/D-like domain-containing protein</fullName>
    </recommendedName>
</protein>
<feature type="transmembrane region" description="Helical" evidence="8">
    <location>
        <begin position="173"/>
        <end position="198"/>
    </location>
</feature>
<keyword evidence="5 8" id="KW-0812">Transmembrane</keyword>
<dbReference type="RefSeq" id="WP_327600176.1">
    <property type="nucleotide sequence ID" value="NZ_JAYXHS010000003.1"/>
</dbReference>
<feature type="transmembrane region" description="Helical" evidence="8">
    <location>
        <begin position="118"/>
        <end position="136"/>
    </location>
</feature>
<keyword evidence="3" id="KW-0328">Glycosyltransferase</keyword>
<evidence type="ECO:0000256" key="4">
    <source>
        <dbReference type="ARBA" id="ARBA00022679"/>
    </source>
</evidence>
<evidence type="ECO:0000256" key="7">
    <source>
        <dbReference type="ARBA" id="ARBA00023136"/>
    </source>
</evidence>
<feature type="transmembrane region" description="Helical" evidence="8">
    <location>
        <begin position="349"/>
        <end position="370"/>
    </location>
</feature>
<keyword evidence="6 8" id="KW-1133">Transmembrane helix</keyword>
<organism evidence="9 10">
    <name type="scientific">Uliginosibacterium silvisoli</name>
    <dbReference type="NCBI Taxonomy" id="3114758"/>
    <lineage>
        <taxon>Bacteria</taxon>
        <taxon>Pseudomonadati</taxon>
        <taxon>Pseudomonadota</taxon>
        <taxon>Betaproteobacteria</taxon>
        <taxon>Rhodocyclales</taxon>
        <taxon>Zoogloeaceae</taxon>
        <taxon>Uliginosibacterium</taxon>
    </lineage>
</organism>
<dbReference type="EMBL" id="JAYXHS010000003">
    <property type="protein sequence ID" value="MEC5387199.1"/>
    <property type="molecule type" value="Genomic_DNA"/>
</dbReference>